<dbReference type="AlphaFoldDB" id="A0A9P5Y3G6"/>
<keyword evidence="4" id="KW-1185">Reference proteome</keyword>
<feature type="chain" id="PRO_5040273258" description="DOMON domain-containing protein" evidence="2">
    <location>
        <begin position="19"/>
        <end position="196"/>
    </location>
</feature>
<evidence type="ECO:0000313" key="4">
    <source>
        <dbReference type="Proteomes" id="UP000807353"/>
    </source>
</evidence>
<proteinExistence type="predicted"/>
<organism evidence="3 4">
    <name type="scientific">Collybia nuda</name>
    <dbReference type="NCBI Taxonomy" id="64659"/>
    <lineage>
        <taxon>Eukaryota</taxon>
        <taxon>Fungi</taxon>
        <taxon>Dikarya</taxon>
        <taxon>Basidiomycota</taxon>
        <taxon>Agaricomycotina</taxon>
        <taxon>Agaricomycetes</taxon>
        <taxon>Agaricomycetidae</taxon>
        <taxon>Agaricales</taxon>
        <taxon>Tricholomatineae</taxon>
        <taxon>Clitocybaceae</taxon>
        <taxon>Collybia</taxon>
    </lineage>
</organism>
<keyword evidence="1" id="KW-1133">Transmembrane helix</keyword>
<name>A0A9P5Y3G6_9AGAR</name>
<feature type="signal peptide" evidence="2">
    <location>
        <begin position="1"/>
        <end position="18"/>
    </location>
</feature>
<evidence type="ECO:0000313" key="3">
    <source>
        <dbReference type="EMBL" id="KAF9461579.1"/>
    </source>
</evidence>
<sequence>MKFLLLHVISVLPIAVKCATTVTLFGVHQSGECTLSVVGVGTDRLATLSVEWVESLEPIVTGFSTYLSDGKIVDSAMFGTATIPPVTIHETIVADASHYALTEEAIATDSNNHNTFQAISCDLDGKGGGSCIKKIWGGVLSDTLTASWTGSAIPFHTEVFSGGNGARGGFETIPVLYLVVCSVISLSAVFGFFIGL</sequence>
<evidence type="ECO:0000256" key="1">
    <source>
        <dbReference type="SAM" id="Phobius"/>
    </source>
</evidence>
<dbReference type="EMBL" id="MU150282">
    <property type="protein sequence ID" value="KAF9461579.1"/>
    <property type="molecule type" value="Genomic_DNA"/>
</dbReference>
<reference evidence="3" key="1">
    <citation type="submission" date="2020-11" db="EMBL/GenBank/DDBJ databases">
        <authorList>
            <consortium name="DOE Joint Genome Institute"/>
            <person name="Ahrendt S."/>
            <person name="Riley R."/>
            <person name="Andreopoulos W."/>
            <person name="Labutti K."/>
            <person name="Pangilinan J."/>
            <person name="Ruiz-Duenas F.J."/>
            <person name="Barrasa J.M."/>
            <person name="Sanchez-Garcia M."/>
            <person name="Camarero S."/>
            <person name="Miyauchi S."/>
            <person name="Serrano A."/>
            <person name="Linde D."/>
            <person name="Babiker R."/>
            <person name="Drula E."/>
            <person name="Ayuso-Fernandez I."/>
            <person name="Pacheco R."/>
            <person name="Padilla G."/>
            <person name="Ferreira P."/>
            <person name="Barriuso J."/>
            <person name="Kellner H."/>
            <person name="Castanera R."/>
            <person name="Alfaro M."/>
            <person name="Ramirez L."/>
            <person name="Pisabarro A.G."/>
            <person name="Kuo A."/>
            <person name="Tritt A."/>
            <person name="Lipzen A."/>
            <person name="He G."/>
            <person name="Yan M."/>
            <person name="Ng V."/>
            <person name="Cullen D."/>
            <person name="Martin F."/>
            <person name="Rosso M.-N."/>
            <person name="Henrissat B."/>
            <person name="Hibbett D."/>
            <person name="Martinez A.T."/>
            <person name="Grigoriev I.V."/>
        </authorList>
    </citation>
    <scope>NUCLEOTIDE SEQUENCE</scope>
    <source>
        <strain evidence="3">CBS 247.69</strain>
    </source>
</reference>
<dbReference type="Proteomes" id="UP000807353">
    <property type="component" value="Unassembled WGS sequence"/>
</dbReference>
<keyword evidence="2" id="KW-0732">Signal</keyword>
<evidence type="ECO:0008006" key="5">
    <source>
        <dbReference type="Google" id="ProtNLM"/>
    </source>
</evidence>
<protein>
    <recommendedName>
        <fullName evidence="5">DOMON domain-containing protein</fullName>
    </recommendedName>
</protein>
<comment type="caution">
    <text evidence="3">The sequence shown here is derived from an EMBL/GenBank/DDBJ whole genome shotgun (WGS) entry which is preliminary data.</text>
</comment>
<gene>
    <name evidence="3" type="ORF">BDZ94DRAFT_1263407</name>
</gene>
<keyword evidence="1" id="KW-0472">Membrane</keyword>
<dbReference type="OrthoDB" id="2929351at2759"/>
<evidence type="ECO:0000256" key="2">
    <source>
        <dbReference type="SAM" id="SignalP"/>
    </source>
</evidence>
<accession>A0A9P5Y3G6</accession>
<keyword evidence="1" id="KW-0812">Transmembrane</keyword>
<feature type="transmembrane region" description="Helical" evidence="1">
    <location>
        <begin position="175"/>
        <end position="195"/>
    </location>
</feature>